<evidence type="ECO:0000259" key="3">
    <source>
        <dbReference type="Pfam" id="PF00561"/>
    </source>
</evidence>
<keyword evidence="5" id="KW-1185">Reference proteome</keyword>
<evidence type="ECO:0000313" key="5">
    <source>
        <dbReference type="Proteomes" id="UP000467840"/>
    </source>
</evidence>
<dbReference type="Proteomes" id="UP000467840">
    <property type="component" value="Chromosome 14"/>
</dbReference>
<sequence>MDFSLKLGLTPSSFSLTRRKFHSPINHPLKHQLPIVTPPSLKLKSRTISTSSGNPHLTIMAELSKPLDGLSQELNLIASQNLDHAPARRRVRSAFIQVQQQLDHPLFKLAPTGIRTEEWYERNSRGTEIFLKSWTPPSDVKIKGAVFFCHGYGDTCTFFFEGIAKRIAVAGYVVYALDHPGFGLSEGLHGYIPSFDGLVDNIIERYAKIKGRPELKGLPCFLLGQSMGGAVALKVHLKEAHAWDGVILVAAMCRIAEDVKPPPPVLKALILLSRVMPKAKLLPQRDLAELGFRDLKSRKVAEYNVICYNDRMRLKTAVELLKATEDIEAKLDKVEHVIREQNIWAAYEILELFCEFVLARVPILDSQKECPAELREAIASIIFSAPRCSEVPDLLQIKNLFSAKYGKEFVMAASELHPDSSVNRAIIEKLSVITPSAETRLKVLKEIAQNITWSGILLTQKLSLAGSKQIVAEAALSQAPMKLSSPKPSPSNGASPIINTDSKQGSQYLQPSSPMSNMPLVDANEIEPTIRNHTAGSVTDAKRGTTSQSSDVLERARAAIASAERATAAARAAAELVNVEFGSLKLETKST</sequence>
<name>A0A6A6MBP7_HEVBR</name>
<dbReference type="InterPro" id="IPR029058">
    <property type="entry name" value="AB_hydrolase_fold"/>
</dbReference>
<dbReference type="PRINTS" id="PR00111">
    <property type="entry name" value="ABHYDROLASE"/>
</dbReference>
<comment type="caution">
    <text evidence="4">The sequence shown here is derived from an EMBL/GenBank/DDBJ whole genome shotgun (WGS) entry which is preliminary data.</text>
</comment>
<feature type="compositionally biased region" description="Polar residues" evidence="2">
    <location>
        <begin position="492"/>
        <end position="516"/>
    </location>
</feature>
<dbReference type="SUPFAM" id="SSF53474">
    <property type="entry name" value="alpha/beta-Hydrolases"/>
    <property type="match status" value="1"/>
</dbReference>
<dbReference type="InterPro" id="IPR005061">
    <property type="entry name" value="Ist1"/>
</dbReference>
<dbReference type="Pfam" id="PF00561">
    <property type="entry name" value="Abhydrolase_1"/>
    <property type="match status" value="1"/>
</dbReference>
<dbReference type="Pfam" id="PF03398">
    <property type="entry name" value="Ist1"/>
    <property type="match status" value="1"/>
</dbReference>
<dbReference type="InterPro" id="IPR042277">
    <property type="entry name" value="IST1-like"/>
</dbReference>
<protein>
    <recommendedName>
        <fullName evidence="3">AB hydrolase-1 domain-containing protein</fullName>
    </recommendedName>
</protein>
<comment type="similarity">
    <text evidence="1">Belongs to the IST1 family.</text>
</comment>
<dbReference type="Gene3D" id="3.40.50.1820">
    <property type="entry name" value="alpha/beta hydrolase"/>
    <property type="match status" value="1"/>
</dbReference>
<evidence type="ECO:0000256" key="2">
    <source>
        <dbReference type="SAM" id="MobiDB-lite"/>
    </source>
</evidence>
<proteinExistence type="inferred from homology"/>
<dbReference type="Gene3D" id="1.20.1260.60">
    <property type="entry name" value="Vacuolar protein sorting-associated protein Ist1"/>
    <property type="match status" value="1"/>
</dbReference>
<dbReference type="InterPro" id="IPR000073">
    <property type="entry name" value="AB_hydrolase_1"/>
</dbReference>
<dbReference type="FunFam" id="3.40.50.1820:FF:000054">
    <property type="entry name" value="Alpha/beta-Hydrolases superfamily protein"/>
    <property type="match status" value="1"/>
</dbReference>
<dbReference type="AlphaFoldDB" id="A0A6A6MBP7"/>
<dbReference type="InterPro" id="IPR051044">
    <property type="entry name" value="MAG_DAG_Lipase"/>
</dbReference>
<feature type="region of interest" description="Disordered" evidence="2">
    <location>
        <begin position="479"/>
        <end position="518"/>
    </location>
</feature>
<feature type="domain" description="AB hydrolase-1" evidence="3">
    <location>
        <begin position="145"/>
        <end position="263"/>
    </location>
</feature>
<dbReference type="GO" id="GO:0015031">
    <property type="term" value="P:protein transport"/>
    <property type="evidence" value="ECO:0007669"/>
    <property type="project" value="InterPro"/>
</dbReference>
<evidence type="ECO:0000256" key="1">
    <source>
        <dbReference type="ARBA" id="ARBA00005536"/>
    </source>
</evidence>
<gene>
    <name evidence="4" type="ORF">GH714_019403</name>
</gene>
<dbReference type="PANTHER" id="PTHR11614">
    <property type="entry name" value="PHOSPHOLIPASE-RELATED"/>
    <property type="match status" value="1"/>
</dbReference>
<evidence type="ECO:0000313" key="4">
    <source>
        <dbReference type="EMBL" id="KAF2311080.1"/>
    </source>
</evidence>
<dbReference type="EMBL" id="JAAGAX010000006">
    <property type="protein sequence ID" value="KAF2311080.1"/>
    <property type="molecule type" value="Genomic_DNA"/>
</dbReference>
<dbReference type="FunFam" id="1.20.1260.60:FF:000002">
    <property type="entry name" value="Vacuolar protein sorting-associated protein IST1"/>
    <property type="match status" value="1"/>
</dbReference>
<accession>A0A6A6MBP7</accession>
<organism evidence="4 5">
    <name type="scientific">Hevea brasiliensis</name>
    <name type="common">Para rubber tree</name>
    <name type="synonym">Siphonia brasiliensis</name>
    <dbReference type="NCBI Taxonomy" id="3981"/>
    <lineage>
        <taxon>Eukaryota</taxon>
        <taxon>Viridiplantae</taxon>
        <taxon>Streptophyta</taxon>
        <taxon>Embryophyta</taxon>
        <taxon>Tracheophyta</taxon>
        <taxon>Spermatophyta</taxon>
        <taxon>Magnoliopsida</taxon>
        <taxon>eudicotyledons</taxon>
        <taxon>Gunneridae</taxon>
        <taxon>Pentapetalae</taxon>
        <taxon>rosids</taxon>
        <taxon>fabids</taxon>
        <taxon>Malpighiales</taxon>
        <taxon>Euphorbiaceae</taxon>
        <taxon>Crotonoideae</taxon>
        <taxon>Micrandreae</taxon>
        <taxon>Hevea</taxon>
    </lineage>
</organism>
<reference evidence="4 5" key="1">
    <citation type="journal article" date="2020" name="Mol. Plant">
        <title>The Chromosome-Based Rubber Tree Genome Provides New Insights into Spurge Genome Evolution and Rubber Biosynthesis.</title>
        <authorList>
            <person name="Liu J."/>
            <person name="Shi C."/>
            <person name="Shi C.C."/>
            <person name="Li W."/>
            <person name="Zhang Q.J."/>
            <person name="Zhang Y."/>
            <person name="Li K."/>
            <person name="Lu H.F."/>
            <person name="Shi C."/>
            <person name="Zhu S.T."/>
            <person name="Xiao Z.Y."/>
            <person name="Nan H."/>
            <person name="Yue Y."/>
            <person name="Zhu X.G."/>
            <person name="Wu Y."/>
            <person name="Hong X.N."/>
            <person name="Fan G.Y."/>
            <person name="Tong Y."/>
            <person name="Zhang D."/>
            <person name="Mao C.L."/>
            <person name="Liu Y.L."/>
            <person name="Hao S.J."/>
            <person name="Liu W.Q."/>
            <person name="Lv M.Q."/>
            <person name="Zhang H.B."/>
            <person name="Liu Y."/>
            <person name="Hu-Tang G.R."/>
            <person name="Wang J.P."/>
            <person name="Wang J.H."/>
            <person name="Sun Y.H."/>
            <person name="Ni S.B."/>
            <person name="Chen W.B."/>
            <person name="Zhang X.C."/>
            <person name="Jiao Y.N."/>
            <person name="Eichler E.E."/>
            <person name="Li G.H."/>
            <person name="Liu X."/>
            <person name="Gao L.Z."/>
        </authorList>
    </citation>
    <scope>NUCLEOTIDE SEQUENCE [LARGE SCALE GENOMIC DNA]</scope>
    <source>
        <strain evidence="5">cv. GT1</strain>
        <tissue evidence="4">Leaf</tissue>
    </source>
</reference>